<dbReference type="PRINTS" id="PR01179">
    <property type="entry name" value="ODADCRBXLASE"/>
</dbReference>
<evidence type="ECO:0000256" key="2">
    <source>
        <dbReference type="ARBA" id="ARBA00022898"/>
    </source>
</evidence>
<keyword evidence="7" id="KW-1185">Reference proteome</keyword>
<dbReference type="Gene3D" id="3.20.20.10">
    <property type="entry name" value="Alanine racemase"/>
    <property type="match status" value="1"/>
</dbReference>
<comment type="similarity">
    <text evidence="3">Belongs to the Orn/Lys/Arg decarboxylase class-II family.</text>
</comment>
<dbReference type="InterPro" id="IPR009006">
    <property type="entry name" value="Ala_racemase/Decarboxylase_C"/>
</dbReference>
<dbReference type="Pfam" id="PF02784">
    <property type="entry name" value="Orn_Arg_deC_N"/>
    <property type="match status" value="1"/>
</dbReference>
<dbReference type="PANTHER" id="PTHR43727">
    <property type="entry name" value="DIAMINOPIMELATE DECARBOXYLASE"/>
    <property type="match status" value="1"/>
</dbReference>
<evidence type="ECO:0000259" key="4">
    <source>
        <dbReference type="Pfam" id="PF00278"/>
    </source>
</evidence>
<comment type="cofactor">
    <cofactor evidence="1">
        <name>pyridoxal 5'-phosphate</name>
        <dbReference type="ChEBI" id="CHEBI:597326"/>
    </cofactor>
</comment>
<dbReference type="Gene3D" id="2.40.37.10">
    <property type="entry name" value="Lyase, Ornithine Decarboxylase, Chain A, domain 1"/>
    <property type="match status" value="1"/>
</dbReference>
<gene>
    <name evidence="6" type="ORF">J2S18_002857</name>
</gene>
<organism evidence="6 7">
    <name type="scientific">Eubacterium multiforme</name>
    <dbReference type="NCBI Taxonomy" id="83339"/>
    <lineage>
        <taxon>Bacteria</taxon>
        <taxon>Bacillati</taxon>
        <taxon>Bacillota</taxon>
        <taxon>Clostridia</taxon>
        <taxon>Eubacteriales</taxon>
        <taxon>Eubacteriaceae</taxon>
        <taxon>Eubacterium</taxon>
    </lineage>
</organism>
<dbReference type="EMBL" id="JAUSUF010000013">
    <property type="protein sequence ID" value="MDQ0150883.1"/>
    <property type="molecule type" value="Genomic_DNA"/>
</dbReference>
<dbReference type="PANTHER" id="PTHR43727:SF3">
    <property type="entry name" value="GROUP IV DECARBOXYLASE"/>
    <property type="match status" value="1"/>
</dbReference>
<evidence type="ECO:0000256" key="3">
    <source>
        <dbReference type="RuleBase" id="RU003737"/>
    </source>
</evidence>
<keyword evidence="6" id="KW-0456">Lyase</keyword>
<accession>A0ABT9UX49</accession>
<dbReference type="InterPro" id="IPR022644">
    <property type="entry name" value="De-COase2_N"/>
</dbReference>
<evidence type="ECO:0000256" key="1">
    <source>
        <dbReference type="ARBA" id="ARBA00001933"/>
    </source>
</evidence>
<dbReference type="GO" id="GO:0008836">
    <property type="term" value="F:diaminopimelate decarboxylase activity"/>
    <property type="evidence" value="ECO:0007669"/>
    <property type="project" value="UniProtKB-EC"/>
</dbReference>
<comment type="caution">
    <text evidence="6">The sequence shown here is derived from an EMBL/GenBank/DDBJ whole genome shotgun (WGS) entry which is preliminary data.</text>
</comment>
<proteinExistence type="inferred from homology"/>
<dbReference type="RefSeq" id="WP_307487722.1">
    <property type="nucleotide sequence ID" value="NZ_JAUSUF010000013.1"/>
</dbReference>
<dbReference type="Proteomes" id="UP001228504">
    <property type="component" value="Unassembled WGS sequence"/>
</dbReference>
<dbReference type="InterPro" id="IPR029066">
    <property type="entry name" value="PLP-binding_barrel"/>
</dbReference>
<keyword evidence="2" id="KW-0663">Pyridoxal phosphate</keyword>
<dbReference type="SUPFAM" id="SSF50621">
    <property type="entry name" value="Alanine racemase C-terminal domain-like"/>
    <property type="match status" value="1"/>
</dbReference>
<evidence type="ECO:0000313" key="6">
    <source>
        <dbReference type="EMBL" id="MDQ0150883.1"/>
    </source>
</evidence>
<sequence>MYEVLNTPCFIVMEKELEKNIKDMNLALKKYWNNYIIGYSYKTNSLLWIINYLKKNNCYAEVVSDLEYKLALKIGYTKDCIIFNGPNKGKNQFFDALKNGSIVNIDSFREISWLENTKFNYEIKVEIRVNFNLERECPSETIMGKELGRFGFSLENGDLKNVINKINSIKNVKVVGVHMHNSTKTRSLNIYKALSEKACEISKLFNYELEYVDIGGGFFGGLEGKPSYLDYMKIISKGLSKSFKKENTKLIVEPGASLIASPIKFLCEVVDVKRIGSSKVVVINGSRNNIDPLMRKNNYFYKFITKNNKRCTERQIISGYTCMENDRLMSVFNEKELTYGDKIIFDKVGAYTMSLSPLFIEYFPNVYLIDKFNKIKCIREAWDVNEYIQKSILE</sequence>
<protein>
    <submittedName>
        <fullName evidence="6">Diaminopimelate decarboxylase</fullName>
        <ecNumber evidence="6">4.1.1.20</ecNumber>
    </submittedName>
</protein>
<dbReference type="EC" id="4.1.1.20" evidence="6"/>
<reference evidence="6 7" key="1">
    <citation type="submission" date="2023-07" db="EMBL/GenBank/DDBJ databases">
        <title>Genomic Encyclopedia of Type Strains, Phase IV (KMG-IV): sequencing the most valuable type-strain genomes for metagenomic binning, comparative biology and taxonomic classification.</title>
        <authorList>
            <person name="Goeker M."/>
        </authorList>
    </citation>
    <scope>NUCLEOTIDE SEQUENCE [LARGE SCALE GENOMIC DNA]</scope>
    <source>
        <strain evidence="6 7">DSM 20694</strain>
    </source>
</reference>
<dbReference type="InterPro" id="IPR022643">
    <property type="entry name" value="De-COase2_C"/>
</dbReference>
<feature type="domain" description="Orn/DAP/Arg decarboxylase 2 C-terminal" evidence="4">
    <location>
        <begin position="265"/>
        <end position="349"/>
    </location>
</feature>
<evidence type="ECO:0000313" key="7">
    <source>
        <dbReference type="Proteomes" id="UP001228504"/>
    </source>
</evidence>
<name>A0ABT9UX49_9FIRM</name>
<dbReference type="Pfam" id="PF00278">
    <property type="entry name" value="Orn_DAP_Arg_deC"/>
    <property type="match status" value="1"/>
</dbReference>
<dbReference type="InterPro" id="IPR000183">
    <property type="entry name" value="Orn/DAP/Arg_de-COase"/>
</dbReference>
<evidence type="ECO:0000259" key="5">
    <source>
        <dbReference type="Pfam" id="PF02784"/>
    </source>
</evidence>
<feature type="domain" description="Orn/DAP/Arg decarboxylase 2 N-terminal" evidence="5">
    <location>
        <begin position="19"/>
        <end position="259"/>
    </location>
</feature>
<dbReference type="SUPFAM" id="SSF51419">
    <property type="entry name" value="PLP-binding barrel"/>
    <property type="match status" value="1"/>
</dbReference>